<dbReference type="Pfam" id="PF00752">
    <property type="entry name" value="XPG_N"/>
    <property type="match status" value="1"/>
</dbReference>
<feature type="compositionally biased region" description="Basic residues" evidence="12">
    <location>
        <begin position="1343"/>
        <end position="1358"/>
    </location>
</feature>
<comment type="subcellular location">
    <subcellularLocation>
        <location evidence="2">Nucleus</location>
    </subcellularLocation>
</comment>
<protein>
    <submittedName>
        <fullName evidence="15">DNA repair protein UVH3</fullName>
    </submittedName>
</protein>
<evidence type="ECO:0000256" key="2">
    <source>
        <dbReference type="ARBA" id="ARBA00004123"/>
    </source>
</evidence>
<dbReference type="GO" id="GO:0016788">
    <property type="term" value="F:hydrolase activity, acting on ester bonds"/>
    <property type="evidence" value="ECO:0007669"/>
    <property type="project" value="InterPro"/>
</dbReference>
<dbReference type="GO" id="GO:0003697">
    <property type="term" value="F:single-stranded DNA binding"/>
    <property type="evidence" value="ECO:0007669"/>
    <property type="project" value="InterPro"/>
</dbReference>
<feature type="region of interest" description="Disordered" evidence="12">
    <location>
        <begin position="1534"/>
        <end position="1600"/>
    </location>
</feature>
<dbReference type="SMART" id="SM00279">
    <property type="entry name" value="HhH2"/>
    <property type="match status" value="1"/>
</dbReference>
<dbReference type="Gene3D" id="1.10.150.20">
    <property type="entry name" value="5' to 3' exonuclease, C-terminal subdomain"/>
    <property type="match status" value="1"/>
</dbReference>
<feature type="compositionally biased region" description="Basic and acidic residues" evidence="12">
    <location>
        <begin position="1561"/>
        <end position="1571"/>
    </location>
</feature>
<evidence type="ECO:0000256" key="5">
    <source>
        <dbReference type="ARBA" id="ARBA00022723"/>
    </source>
</evidence>
<organism evidence="15 16">
    <name type="scientific">Sesamum alatum</name>
    <dbReference type="NCBI Taxonomy" id="300844"/>
    <lineage>
        <taxon>Eukaryota</taxon>
        <taxon>Viridiplantae</taxon>
        <taxon>Streptophyta</taxon>
        <taxon>Embryophyta</taxon>
        <taxon>Tracheophyta</taxon>
        <taxon>Spermatophyta</taxon>
        <taxon>Magnoliopsida</taxon>
        <taxon>eudicotyledons</taxon>
        <taxon>Gunneridae</taxon>
        <taxon>Pentapetalae</taxon>
        <taxon>asterids</taxon>
        <taxon>lamiids</taxon>
        <taxon>Lamiales</taxon>
        <taxon>Pedaliaceae</taxon>
        <taxon>Sesamum</taxon>
    </lineage>
</organism>
<keyword evidence="11" id="KW-0539">Nucleus</keyword>
<dbReference type="PRINTS" id="PR00066">
    <property type="entry name" value="XRODRMPGMNTG"/>
</dbReference>
<reference evidence="15" key="2">
    <citation type="journal article" date="2024" name="Plant">
        <title>Genomic evolution and insights into agronomic trait innovations of Sesamum species.</title>
        <authorList>
            <person name="Miao H."/>
            <person name="Wang L."/>
            <person name="Qu L."/>
            <person name="Liu H."/>
            <person name="Sun Y."/>
            <person name="Le M."/>
            <person name="Wang Q."/>
            <person name="Wei S."/>
            <person name="Zheng Y."/>
            <person name="Lin W."/>
            <person name="Duan Y."/>
            <person name="Cao H."/>
            <person name="Xiong S."/>
            <person name="Wang X."/>
            <person name="Wei L."/>
            <person name="Li C."/>
            <person name="Ma Q."/>
            <person name="Ju M."/>
            <person name="Zhao R."/>
            <person name="Li G."/>
            <person name="Mu C."/>
            <person name="Tian Q."/>
            <person name="Mei H."/>
            <person name="Zhang T."/>
            <person name="Gao T."/>
            <person name="Zhang H."/>
        </authorList>
    </citation>
    <scope>NUCLEOTIDE SEQUENCE</scope>
    <source>
        <strain evidence="15">3651</strain>
    </source>
</reference>
<dbReference type="PANTHER" id="PTHR16171:SF7">
    <property type="entry name" value="DNA REPAIR PROTEIN RAD2"/>
    <property type="match status" value="1"/>
</dbReference>
<reference evidence="15" key="1">
    <citation type="submission" date="2020-06" db="EMBL/GenBank/DDBJ databases">
        <authorList>
            <person name="Li T."/>
            <person name="Hu X."/>
            <person name="Zhang T."/>
            <person name="Song X."/>
            <person name="Zhang H."/>
            <person name="Dai N."/>
            <person name="Sheng W."/>
            <person name="Hou X."/>
            <person name="Wei L."/>
        </authorList>
    </citation>
    <scope>NUCLEOTIDE SEQUENCE</scope>
    <source>
        <strain evidence="15">3651</strain>
        <tissue evidence="15">Leaf</tissue>
    </source>
</reference>
<feature type="compositionally biased region" description="Basic and acidic residues" evidence="12">
    <location>
        <begin position="411"/>
        <end position="426"/>
    </location>
</feature>
<keyword evidence="10" id="KW-0234">DNA repair</keyword>
<keyword evidence="7" id="KW-0227">DNA damage</keyword>
<comment type="cofactor">
    <cofactor evidence="1">
        <name>Mg(2+)</name>
        <dbReference type="ChEBI" id="CHEBI:18420"/>
    </cofactor>
</comment>
<dbReference type="PROSITE" id="PS00841">
    <property type="entry name" value="XPG_1"/>
    <property type="match status" value="1"/>
</dbReference>
<dbReference type="PRINTS" id="PR00853">
    <property type="entry name" value="XPGRADSUPER"/>
</dbReference>
<feature type="region of interest" description="Disordered" evidence="12">
    <location>
        <begin position="560"/>
        <end position="582"/>
    </location>
</feature>
<evidence type="ECO:0000256" key="3">
    <source>
        <dbReference type="ARBA" id="ARBA00005283"/>
    </source>
</evidence>
<dbReference type="InterPro" id="IPR006086">
    <property type="entry name" value="XPG-I_dom"/>
</dbReference>
<keyword evidence="5" id="KW-0479">Metal-binding</keyword>
<comment type="caution">
    <text evidence="15">The sequence shown here is derived from an EMBL/GenBank/DDBJ whole genome shotgun (WGS) entry which is preliminary data.</text>
</comment>
<sequence length="1600" mass="177864">MGVHGLWELLAPVGRRVSVETLAGKKLAIDASIWMIQFMKAMRDEKGEMVRNAHILGFFRRICKLLYLRTKPVFVFDGGTPALKRRTVIARRRQRENAQAKIRKTAEKLLLNHLKAMRLKELAADLEKQRQENDIKGKRPIIQEPNILQNTEKGNDDAAVNYNQEELDEMLAASIAVEENEGYSIDASTSGAGDPDDKEFGGEEDDDEDEEMILPEMQGKVDPAVLAALPPSMQLDLLVQMRERLMAENRQKYQKVKKAPARFSELQIQAYLKTVAFRREIDGVQKSAAGRGIGGMQTSRIASESNREFIFSSSFTGDKTVAALTSVGQERVGADQSQPEPVNCSMDAVNEILSTSGAVGPTVVDTEKAFHDDVETYLDERGRLRVSRVRALGVRMTRDLQRNLDLMKEIEQEKADTDQEKNKESTTAELVDDLDKSSDRIQHREISDKINNGMNDEIDNTDEPAVVNGTSIEISFEDTLDNEYDNDDDKLFASLVAGNPVMDFSVDNSASAKQTSDHSASDFEWEEGFVEEKRTGYLFEGGMSSEGEVEWEEGFQDIQLKSSPCPDERQKTVRKGALQEESDIQEAIRRSLEDTRGCRSMNNFHENNICERGREVVSEEHMTIACRMQSVYEGNEGPEVDASTPNLRQPFGSVTTLETNCSEVKSAAFMGLKHDKSSLDLKLLNAGASGNLTGEKLVTSDAIPEEEELCATAKQPVDTCSEDGNRHVANNLEDTCSGLPAHNISGSAFSSVIDKLNDRGLDSGSTDAQHMFRGNLTGEELVTSSAIPEEEKLCVTDKHPIDTCSEDGNRHATNNLEDTCSRLPAHNISGSAFSSVIDKLNDRGLDSGSTDAQHMFQEALDDHARDTAKLGKTSGEDSVTDLDGAEELGKEKVYGNFSVEKEETTRNSSFMGDDKEQEIMEAHLEEEMLFLGKEREELGSEQRKLERNAESVSNEMFAECQELLQMFGLPYIIAPMEAEAQCAFMEQSNLVDGVVTDDSDAFLFGARSVYKNIFDDRKYVETYLMKDIENELGLDREKLIHMALLLGSDYTEGISGIGIVNAIEVVNAFPEKDGLREFREWIESPDPTILGKVDVEAGGNSRRKGSKCSESMMGGSSSNADGMSCDQSAPQPVDGVKRIKQIFMDKHRNVSKNWHIPSTFPSDAVISAYAYPQVDKSTDPFSWGKPDLFVLRKLCWEKFGWGMSKSDELLLPVLKEYNKHETQLRLEAFYTFNERFAKIRSNRIKKAVKGITGAKSSDLMDDTTPQSGSGKKRKVRSSENEANQSGGGSEGLDGFGTSDNTMKKTTVRGLKGGRTKEKTLKRNLEQSTSVDSHLLTRKESHIRGRHKGHLSGKGRRKEKNSCGEDTETGSDDGSHSGSDEEKQLDRSEESFQVRRSGRIRKIVNYTDDNCEEESPNCLNEGAITKESLMDQVVGSVDESNVNELNEGNDVGMGCTLCVDETEQASRMDETRTSHLSDSQIDDPFNQRHLSKDYLQFGGGFCVEEDEEVELDRHASLPPKEVIPEKSDALIGVDSVVQENHESDSPRPSYGKTDLSDTELNTEDKRQSDHISTDGSKNDPGNSLPKSLRAMPNLRRKKRKT</sequence>
<keyword evidence="6" id="KW-0255">Endonuclease</keyword>
<dbReference type="EMBL" id="JACGWO010000009">
    <property type="protein sequence ID" value="KAK4417739.1"/>
    <property type="molecule type" value="Genomic_DNA"/>
</dbReference>
<feature type="compositionally biased region" description="Basic and acidic residues" evidence="12">
    <location>
        <begin position="1314"/>
        <end position="1324"/>
    </location>
</feature>
<name>A0AAE2CD38_9LAMI</name>
<feature type="compositionally biased region" description="Polar residues" evidence="12">
    <location>
        <begin position="1114"/>
        <end position="1129"/>
    </location>
</feature>
<evidence type="ECO:0000256" key="11">
    <source>
        <dbReference type="ARBA" id="ARBA00023242"/>
    </source>
</evidence>
<keyword evidence="4" id="KW-0540">Nuclease</keyword>
<dbReference type="InterPro" id="IPR006084">
    <property type="entry name" value="XPG/Rad2"/>
</dbReference>
<dbReference type="FunFam" id="3.40.50.1010:FF:000031">
    <property type="entry name" value="DNA repair protein UVH3"/>
    <property type="match status" value="1"/>
</dbReference>
<dbReference type="SMART" id="SM00485">
    <property type="entry name" value="XPGN"/>
    <property type="match status" value="1"/>
</dbReference>
<gene>
    <name evidence="15" type="ORF">Salat_2186600</name>
</gene>
<comment type="similarity">
    <text evidence="3">Belongs to the XPG/RAD2 endonuclease family. XPG subfamily.</text>
</comment>
<dbReference type="InterPro" id="IPR006085">
    <property type="entry name" value="XPG_DNA_repair_N"/>
</dbReference>
<evidence type="ECO:0000256" key="7">
    <source>
        <dbReference type="ARBA" id="ARBA00022763"/>
    </source>
</evidence>
<dbReference type="GO" id="GO:0005634">
    <property type="term" value="C:nucleus"/>
    <property type="evidence" value="ECO:0007669"/>
    <property type="project" value="UniProtKB-SubCell"/>
</dbReference>
<dbReference type="InterPro" id="IPR029060">
    <property type="entry name" value="PIN-like_dom_sf"/>
</dbReference>
<dbReference type="Proteomes" id="UP001293254">
    <property type="component" value="Unassembled WGS sequence"/>
</dbReference>
<dbReference type="Gene3D" id="3.40.50.1010">
    <property type="entry name" value="5'-nuclease"/>
    <property type="match status" value="2"/>
</dbReference>
<evidence type="ECO:0000256" key="6">
    <source>
        <dbReference type="ARBA" id="ARBA00022759"/>
    </source>
</evidence>
<dbReference type="SMART" id="SM00484">
    <property type="entry name" value="XPGI"/>
    <property type="match status" value="1"/>
</dbReference>
<dbReference type="SUPFAM" id="SSF88723">
    <property type="entry name" value="PIN domain-like"/>
    <property type="match status" value="1"/>
</dbReference>
<evidence type="ECO:0000256" key="9">
    <source>
        <dbReference type="ARBA" id="ARBA00022842"/>
    </source>
</evidence>
<dbReference type="GO" id="GO:0006289">
    <property type="term" value="P:nucleotide-excision repair"/>
    <property type="evidence" value="ECO:0007669"/>
    <property type="project" value="InterPro"/>
</dbReference>
<dbReference type="FunFam" id="1.10.150.20:FF:000050">
    <property type="entry name" value="DNA repair protein UVH3"/>
    <property type="match status" value="1"/>
</dbReference>
<dbReference type="InterPro" id="IPR008918">
    <property type="entry name" value="HhH2"/>
</dbReference>
<dbReference type="SUPFAM" id="SSF47807">
    <property type="entry name" value="5' to 3' exonuclease, C-terminal subdomain"/>
    <property type="match status" value="1"/>
</dbReference>
<evidence type="ECO:0000313" key="15">
    <source>
        <dbReference type="EMBL" id="KAK4417739.1"/>
    </source>
</evidence>
<feature type="domain" description="XPG N-terminal" evidence="14">
    <location>
        <begin position="1"/>
        <end position="98"/>
    </location>
</feature>
<dbReference type="FunFam" id="3.40.50.1010:FF:000029">
    <property type="entry name" value="DNA repair protein UVH3"/>
    <property type="match status" value="1"/>
</dbReference>
<dbReference type="InterPro" id="IPR001044">
    <property type="entry name" value="XPG/Rad2_eukaryotes"/>
</dbReference>
<proteinExistence type="inferred from homology"/>
<evidence type="ECO:0000256" key="10">
    <source>
        <dbReference type="ARBA" id="ARBA00023204"/>
    </source>
</evidence>
<feature type="region of interest" description="Disordered" evidence="12">
    <location>
        <begin position="411"/>
        <end position="440"/>
    </location>
</feature>
<feature type="region of interest" description="Disordered" evidence="12">
    <location>
        <begin position="182"/>
        <end position="207"/>
    </location>
</feature>
<evidence type="ECO:0000256" key="8">
    <source>
        <dbReference type="ARBA" id="ARBA00022801"/>
    </source>
</evidence>
<feature type="compositionally biased region" description="Acidic residues" evidence="12">
    <location>
        <begin position="194"/>
        <end position="207"/>
    </location>
</feature>
<feature type="compositionally biased region" description="Polar residues" evidence="12">
    <location>
        <begin position="1572"/>
        <end position="1584"/>
    </location>
</feature>
<keyword evidence="8" id="KW-0378">Hydrolase</keyword>
<keyword evidence="9" id="KW-0460">Magnesium</keyword>
<accession>A0AAE2CD38</accession>
<keyword evidence="16" id="KW-1185">Reference proteome</keyword>
<dbReference type="GO" id="GO:0004520">
    <property type="term" value="F:DNA endonuclease activity"/>
    <property type="evidence" value="ECO:0007669"/>
    <property type="project" value="TreeGrafter"/>
</dbReference>
<evidence type="ECO:0000256" key="12">
    <source>
        <dbReference type="SAM" id="MobiDB-lite"/>
    </source>
</evidence>
<evidence type="ECO:0000313" key="16">
    <source>
        <dbReference type="Proteomes" id="UP001293254"/>
    </source>
</evidence>
<feature type="region of interest" description="Disordered" evidence="12">
    <location>
        <begin position="1250"/>
        <end position="1393"/>
    </location>
</feature>
<dbReference type="InterPro" id="IPR036279">
    <property type="entry name" value="5-3_exonuclease_C_sf"/>
</dbReference>
<dbReference type="InterPro" id="IPR019974">
    <property type="entry name" value="XPG_CS"/>
</dbReference>
<dbReference type="PANTHER" id="PTHR16171">
    <property type="entry name" value="DNA REPAIR PROTEIN COMPLEMENTING XP-G CELLS-RELATED"/>
    <property type="match status" value="1"/>
</dbReference>
<evidence type="ECO:0000259" key="13">
    <source>
        <dbReference type="SMART" id="SM00484"/>
    </source>
</evidence>
<feature type="domain" description="XPG-I" evidence="13">
    <location>
        <begin position="965"/>
        <end position="1034"/>
    </location>
</feature>
<feature type="compositionally biased region" description="Gly residues" evidence="12">
    <location>
        <begin position="1285"/>
        <end position="1294"/>
    </location>
</feature>
<evidence type="ECO:0000256" key="1">
    <source>
        <dbReference type="ARBA" id="ARBA00001946"/>
    </source>
</evidence>
<dbReference type="Pfam" id="PF00867">
    <property type="entry name" value="XPG_I"/>
    <property type="match status" value="1"/>
</dbReference>
<feature type="region of interest" description="Disordered" evidence="12">
    <location>
        <begin position="1097"/>
        <end position="1129"/>
    </location>
</feature>
<dbReference type="GO" id="GO:0046872">
    <property type="term" value="F:metal ion binding"/>
    <property type="evidence" value="ECO:0007669"/>
    <property type="project" value="UniProtKB-KW"/>
</dbReference>
<dbReference type="CDD" id="cd09904">
    <property type="entry name" value="H3TH_XPG"/>
    <property type="match status" value="1"/>
</dbReference>
<evidence type="ECO:0000259" key="14">
    <source>
        <dbReference type="SMART" id="SM00485"/>
    </source>
</evidence>
<feature type="compositionally biased region" description="Basic and acidic residues" evidence="12">
    <location>
        <begin position="1372"/>
        <end position="1392"/>
    </location>
</feature>
<dbReference type="CDD" id="cd09868">
    <property type="entry name" value="PIN_XPG_RAD2"/>
    <property type="match status" value="2"/>
</dbReference>
<evidence type="ECO:0000256" key="4">
    <source>
        <dbReference type="ARBA" id="ARBA00022722"/>
    </source>
</evidence>
<dbReference type="PROSITE" id="PS00842">
    <property type="entry name" value="XPG_2"/>
    <property type="match status" value="1"/>
</dbReference>